<accession>G3JQR9</accession>
<dbReference type="OMA" id="MGKTPLC"/>
<dbReference type="HOGENOM" id="CLU_000288_34_2_1"/>
<keyword evidence="1" id="KW-0677">Repeat</keyword>
<dbReference type="PANTHER" id="PTHR10039">
    <property type="entry name" value="AMELOGENIN"/>
    <property type="match status" value="1"/>
</dbReference>
<dbReference type="RefSeq" id="XP_006672551.1">
    <property type="nucleotide sequence ID" value="XM_006672488.1"/>
</dbReference>
<organism evidence="4 5">
    <name type="scientific">Cordyceps militaris (strain CM01)</name>
    <name type="common">Caterpillar fungus</name>
    <dbReference type="NCBI Taxonomy" id="983644"/>
    <lineage>
        <taxon>Eukaryota</taxon>
        <taxon>Fungi</taxon>
        <taxon>Dikarya</taxon>
        <taxon>Ascomycota</taxon>
        <taxon>Pezizomycotina</taxon>
        <taxon>Sordariomycetes</taxon>
        <taxon>Hypocreomycetidae</taxon>
        <taxon>Hypocreales</taxon>
        <taxon>Cordycipitaceae</taxon>
        <taxon>Cordyceps</taxon>
    </lineage>
</organism>
<sequence length="1041" mass="117680">MPQVSDMSLATGGMQAARAALLILDNRHKGKFALSRGDDYIFLPGDACGHNIIIATLPDGQEYGNGSAAAIASQVKKFFPNLWFGLLVGVAAGLPNFSRLPPLDIRLGDVLVGSPEGDSPALVAYDLGKETEAHGFQPLHGGRILSATETVVRSAIGSIKLEAPNDADLFLPFYENIKNKEHSAGTFIDPGQKNDMYYHVNDDGVEYILQREPRPASRRTRVWYGPLGSGEKLMKNARKRNELRDRYNIIGLEMEAAGTMNSIAVGVIRGVCDYGDEHKNKDWQPYAAAMAAAYAKAVLSQITPEAAMQRKESETQSGIAKAQTSVPERLLEQSSGTEAKFPSPSHRVEDLKMQPAHSFTREPEIGTLTKEEEDRLLHSLAFKQIDNRRNDIESAFGKTCQWLLKTPEFRDWLDPEKLGEHHGFLWIKGKPGAGKSTLMNFALQHFQEAKRSDNILCFFFHARGDDLEKSTTGMYRSLLLQVFDKIPRLRHVLNCFRFTIKDGGIPNWTTQHLKTLFSRVVQDLRQSPLMLFIDALDECDEDQIRDMVEYFQDIAEKTRQKCTMPRVCFASRHYPHITIEKGIHLDVGSQEGHNEDISIYVKRKLRIGQDAFAQRIQATLIEKASGVFTWVVLVVKILQKVYDGGYKHELEGRLQKIPQRLHDLFRGILTQDGTRQKELLCCIQWVLFARRPLGPRELRQAIICGVAPDRARDWLCEKIEENEIRRFIIDCSKGFAETTKHTTVQFIHQSVRDYLLEHESIQILWPDAPERFKGKSQERLSQCCLDYCHAIFPLYSRIEKSCPAATQRKEPHQSNTLGLRYMLSSKEFSFLKYAVQNVLYHADAAEGAGIDQGQFLASFPLHHWIKLESIMPVMRPGHDNNASLLYILSEYNAANLIKRCPENLNGFKKEGGQFGLPILAASARGHHRSVLALMEAHAINEPLRDICQQYARSVETGSISYPGKYWSYSESWSVFKILVLADNALILDFALTSGQVTPTAAEWNLFGCTNRTEDMIQVHRKHGPYYLGFNKGKLKIQDFEP</sequence>
<dbReference type="GeneID" id="18169358"/>
<dbReference type="SUPFAM" id="SSF53167">
    <property type="entry name" value="Purine and uridine phosphorylases"/>
    <property type="match status" value="1"/>
</dbReference>
<dbReference type="InterPro" id="IPR035994">
    <property type="entry name" value="Nucleoside_phosphorylase_sf"/>
</dbReference>
<dbReference type="VEuPathDB" id="FungiDB:CCM_07347"/>
<proteinExistence type="predicted"/>
<feature type="compositionally biased region" description="Basic and acidic residues" evidence="2">
    <location>
        <begin position="359"/>
        <end position="368"/>
    </location>
</feature>
<evidence type="ECO:0000313" key="5">
    <source>
        <dbReference type="Proteomes" id="UP000001610"/>
    </source>
</evidence>
<dbReference type="AlphaFoldDB" id="G3JQR9"/>
<dbReference type="STRING" id="983644.G3JQR9"/>
<evidence type="ECO:0000256" key="1">
    <source>
        <dbReference type="ARBA" id="ARBA00022737"/>
    </source>
</evidence>
<evidence type="ECO:0000313" key="4">
    <source>
        <dbReference type="EMBL" id="EGX89095.1"/>
    </source>
</evidence>
<evidence type="ECO:0000256" key="2">
    <source>
        <dbReference type="SAM" id="MobiDB-lite"/>
    </source>
</evidence>
<dbReference type="GO" id="GO:0009116">
    <property type="term" value="P:nucleoside metabolic process"/>
    <property type="evidence" value="ECO:0007669"/>
    <property type="project" value="InterPro"/>
</dbReference>
<dbReference type="InParanoid" id="G3JQR9"/>
<keyword evidence="5" id="KW-1185">Reference proteome</keyword>
<name>G3JQR9_CORMM</name>
<feature type="region of interest" description="Disordered" evidence="2">
    <location>
        <begin position="309"/>
        <end position="368"/>
    </location>
</feature>
<dbReference type="Pfam" id="PF24883">
    <property type="entry name" value="NPHP3_N"/>
    <property type="match status" value="1"/>
</dbReference>
<dbReference type="InterPro" id="IPR056884">
    <property type="entry name" value="NPHP3-like_N"/>
</dbReference>
<dbReference type="KEGG" id="cmt:CCM_07347"/>
<feature type="compositionally biased region" description="Polar residues" evidence="2">
    <location>
        <begin position="315"/>
        <end position="337"/>
    </location>
</feature>
<dbReference type="OrthoDB" id="4869537at2759"/>
<protein>
    <submittedName>
        <fullName evidence="4">NB-ARC and ankyrin domain protein</fullName>
    </submittedName>
</protein>
<dbReference type="EMBL" id="JH126404">
    <property type="protein sequence ID" value="EGX89095.1"/>
    <property type="molecule type" value="Genomic_DNA"/>
</dbReference>
<dbReference type="GO" id="GO:0003824">
    <property type="term" value="F:catalytic activity"/>
    <property type="evidence" value="ECO:0007669"/>
    <property type="project" value="InterPro"/>
</dbReference>
<dbReference type="SUPFAM" id="SSF52540">
    <property type="entry name" value="P-loop containing nucleoside triphosphate hydrolases"/>
    <property type="match status" value="1"/>
</dbReference>
<dbReference type="Proteomes" id="UP000001610">
    <property type="component" value="Unassembled WGS sequence"/>
</dbReference>
<feature type="domain" description="Nephrocystin 3-like N-terminal" evidence="3">
    <location>
        <begin position="399"/>
        <end position="572"/>
    </location>
</feature>
<dbReference type="eggNOG" id="KOG4177">
    <property type="taxonomic scope" value="Eukaryota"/>
</dbReference>
<reference evidence="4 5" key="1">
    <citation type="journal article" date="2011" name="Genome Biol.">
        <title>Genome sequence of the insect pathogenic fungus Cordyceps militaris, a valued traditional Chinese medicine.</title>
        <authorList>
            <person name="Zheng P."/>
            <person name="Xia Y."/>
            <person name="Xiao G."/>
            <person name="Xiong C."/>
            <person name="Hu X."/>
            <person name="Zhang S."/>
            <person name="Zheng H."/>
            <person name="Huang Y."/>
            <person name="Zhou Y."/>
            <person name="Wang S."/>
            <person name="Zhao G.P."/>
            <person name="Liu X."/>
            <person name="St Leger R.J."/>
            <person name="Wang C."/>
        </authorList>
    </citation>
    <scope>NUCLEOTIDE SEQUENCE [LARGE SCALE GENOMIC DNA]</scope>
    <source>
        <strain evidence="4 5">CM01</strain>
    </source>
</reference>
<gene>
    <name evidence="4" type="ORF">CCM_07347</name>
</gene>
<dbReference type="PANTHER" id="PTHR10039:SF5">
    <property type="entry name" value="NACHT DOMAIN-CONTAINING PROTEIN"/>
    <property type="match status" value="1"/>
</dbReference>
<dbReference type="InterPro" id="IPR027417">
    <property type="entry name" value="P-loop_NTPase"/>
</dbReference>
<dbReference type="Gene3D" id="3.40.50.300">
    <property type="entry name" value="P-loop containing nucleotide triphosphate hydrolases"/>
    <property type="match status" value="1"/>
</dbReference>
<dbReference type="Gene3D" id="3.40.50.1580">
    <property type="entry name" value="Nucleoside phosphorylase domain"/>
    <property type="match status" value="1"/>
</dbReference>
<evidence type="ECO:0000259" key="3">
    <source>
        <dbReference type="Pfam" id="PF24883"/>
    </source>
</evidence>